<name>A0A1F5PJX6_9BACT</name>
<evidence type="ECO:0000313" key="2">
    <source>
        <dbReference type="Proteomes" id="UP000177682"/>
    </source>
</evidence>
<reference evidence="1 2" key="1">
    <citation type="journal article" date="2016" name="Nat. Commun.">
        <title>Thousands of microbial genomes shed light on interconnected biogeochemical processes in an aquifer system.</title>
        <authorList>
            <person name="Anantharaman K."/>
            <person name="Brown C.T."/>
            <person name="Hug L.A."/>
            <person name="Sharon I."/>
            <person name="Castelle C.J."/>
            <person name="Probst A.J."/>
            <person name="Thomas B.C."/>
            <person name="Singh A."/>
            <person name="Wilkins M.J."/>
            <person name="Karaoz U."/>
            <person name="Brodie E.L."/>
            <person name="Williams K.H."/>
            <person name="Hubbard S.S."/>
            <person name="Banfield J.F."/>
        </authorList>
    </citation>
    <scope>NUCLEOTIDE SEQUENCE [LARGE SCALE GENOMIC DNA]</scope>
</reference>
<proteinExistence type="predicted"/>
<evidence type="ECO:0000313" key="1">
    <source>
        <dbReference type="EMBL" id="OGE90243.1"/>
    </source>
</evidence>
<dbReference type="AlphaFoldDB" id="A0A1F5PJX6"/>
<sequence>MNRSSKRTRVQTTDDRKYFVCHAFKSLVRTFGHELVTTSRQTRLGRRLRRKIVLESRQLGEDMVKELG</sequence>
<dbReference type="EMBL" id="MFEY01000007">
    <property type="protein sequence ID" value="OGE90243.1"/>
    <property type="molecule type" value="Genomic_DNA"/>
</dbReference>
<organism evidence="1 2">
    <name type="scientific">Candidatus Doudnabacteria bacterium RIFCSPHIGHO2_12_FULL_48_16</name>
    <dbReference type="NCBI Taxonomy" id="1817838"/>
    <lineage>
        <taxon>Bacteria</taxon>
        <taxon>Candidatus Doudnaibacteriota</taxon>
    </lineage>
</organism>
<accession>A0A1F5PJX6</accession>
<gene>
    <name evidence="1" type="ORF">A3E29_04055</name>
</gene>
<protein>
    <submittedName>
        <fullName evidence="1">Uncharacterized protein</fullName>
    </submittedName>
</protein>
<comment type="caution">
    <text evidence="1">The sequence shown here is derived from an EMBL/GenBank/DDBJ whole genome shotgun (WGS) entry which is preliminary data.</text>
</comment>
<dbReference type="Proteomes" id="UP000177682">
    <property type="component" value="Unassembled WGS sequence"/>
</dbReference>